<gene>
    <name evidence="1" type="ORF">EG849_15290</name>
</gene>
<evidence type="ECO:0000313" key="2">
    <source>
        <dbReference type="Proteomes" id="UP000271937"/>
    </source>
</evidence>
<dbReference type="Proteomes" id="UP000271937">
    <property type="component" value="Unassembled WGS sequence"/>
</dbReference>
<evidence type="ECO:0000313" key="1">
    <source>
        <dbReference type="EMBL" id="RRJ87655.1"/>
    </source>
</evidence>
<sequence>MRKIVSIIFIISVLNSCKAPSRTQLILKEMQKEKTFFDPVELGSGGSNGNFLVKAYFDDCGEWGGHYEEMKLYAFHKEKNIFLSYKKTNVDCNRQESESTYSQDTIVSKTIKLSKSNEKAIVRFLTELTNLKITSRFPGHSGNQFEIMKSDSTFYIKLYDGRKTSLKNYTKLLENLNLNQ</sequence>
<dbReference type="OrthoDB" id="881550at2"/>
<dbReference type="AlphaFoldDB" id="A0A3P3VXX8"/>
<comment type="caution">
    <text evidence="1">The sequence shown here is derived from an EMBL/GenBank/DDBJ whole genome shotgun (WGS) entry which is preliminary data.</text>
</comment>
<accession>A0A3P3VXX8</accession>
<organism evidence="1 2">
    <name type="scientific">Flavobacterium macacae</name>
    <dbReference type="NCBI Taxonomy" id="2488993"/>
    <lineage>
        <taxon>Bacteria</taxon>
        <taxon>Pseudomonadati</taxon>
        <taxon>Bacteroidota</taxon>
        <taxon>Flavobacteriia</taxon>
        <taxon>Flavobacteriales</taxon>
        <taxon>Flavobacteriaceae</taxon>
        <taxon>Flavobacterium</taxon>
    </lineage>
</organism>
<name>A0A3P3VXX8_9FLAO</name>
<dbReference type="RefSeq" id="WP_125014279.1">
    <property type="nucleotide sequence ID" value="NZ_RQVR01000036.1"/>
</dbReference>
<protein>
    <submittedName>
        <fullName evidence="1">Uncharacterized protein</fullName>
    </submittedName>
</protein>
<keyword evidence="2" id="KW-1185">Reference proteome</keyword>
<dbReference type="EMBL" id="RQVR01000036">
    <property type="protein sequence ID" value="RRJ87655.1"/>
    <property type="molecule type" value="Genomic_DNA"/>
</dbReference>
<reference evidence="1 2" key="1">
    <citation type="submission" date="2018-11" db="EMBL/GenBank/DDBJ databases">
        <title>Flavobacterium sp. nov., YIM 102600 draft genome.</title>
        <authorList>
            <person name="Li G."/>
            <person name="Jiang Y."/>
        </authorList>
    </citation>
    <scope>NUCLEOTIDE SEQUENCE [LARGE SCALE GENOMIC DNA]</scope>
    <source>
        <strain evidence="1 2">YIM 102600</strain>
    </source>
</reference>
<proteinExistence type="predicted"/>